<evidence type="ECO:0000256" key="1">
    <source>
        <dbReference type="SAM" id="MobiDB-lite"/>
    </source>
</evidence>
<organism evidence="2 3">
    <name type="scientific">Esox lucius</name>
    <name type="common">Northern pike</name>
    <dbReference type="NCBI Taxonomy" id="8010"/>
    <lineage>
        <taxon>Eukaryota</taxon>
        <taxon>Metazoa</taxon>
        <taxon>Chordata</taxon>
        <taxon>Craniata</taxon>
        <taxon>Vertebrata</taxon>
        <taxon>Euteleostomi</taxon>
        <taxon>Actinopterygii</taxon>
        <taxon>Neopterygii</taxon>
        <taxon>Teleostei</taxon>
        <taxon>Protacanthopterygii</taxon>
        <taxon>Esociformes</taxon>
        <taxon>Esocidae</taxon>
        <taxon>Esox</taxon>
    </lineage>
</organism>
<dbReference type="PANTHER" id="PTHR46507">
    <property type="entry name" value="AFADIN- AND ALPHA-ACTININ-BINDING PROTEIN"/>
    <property type="match status" value="1"/>
</dbReference>
<dbReference type="InterPro" id="IPR052300">
    <property type="entry name" value="Adhesion_Centrosome_assoc"/>
</dbReference>
<dbReference type="PANTHER" id="PTHR46507:SF3">
    <property type="entry name" value="AFADIN- AND ALPHA-ACTININ-BINDING PROTEIN-LIKE"/>
    <property type="match status" value="1"/>
</dbReference>
<evidence type="ECO:0000313" key="3">
    <source>
        <dbReference type="Proteomes" id="UP000265140"/>
    </source>
</evidence>
<accession>A0AAY5L2Z3</accession>
<proteinExistence type="predicted"/>
<dbReference type="GO" id="GO:0035735">
    <property type="term" value="P:intraciliary transport involved in cilium assembly"/>
    <property type="evidence" value="ECO:0007669"/>
    <property type="project" value="TreeGrafter"/>
</dbReference>
<name>A0AAY5L2Z3_ESOLU</name>
<feature type="compositionally biased region" description="Polar residues" evidence="1">
    <location>
        <begin position="87"/>
        <end position="97"/>
    </location>
</feature>
<reference evidence="2 3" key="1">
    <citation type="submission" date="2020-02" db="EMBL/GenBank/DDBJ databases">
        <title>Esox lucius (northern pike) genome, fEsoLuc1, primary haplotype.</title>
        <authorList>
            <person name="Myers G."/>
            <person name="Karagic N."/>
            <person name="Meyer A."/>
            <person name="Pippel M."/>
            <person name="Reichard M."/>
            <person name="Winkler S."/>
            <person name="Tracey A."/>
            <person name="Sims Y."/>
            <person name="Howe K."/>
            <person name="Rhie A."/>
            <person name="Formenti G."/>
            <person name="Durbin R."/>
            <person name="Fedrigo O."/>
            <person name="Jarvis E.D."/>
        </authorList>
    </citation>
    <scope>NUCLEOTIDE SEQUENCE [LARGE SCALE GENOMIC DNA]</scope>
</reference>
<dbReference type="GeneID" id="105012048"/>
<reference evidence="2" key="3">
    <citation type="submission" date="2025-09" db="UniProtKB">
        <authorList>
            <consortium name="Ensembl"/>
        </authorList>
    </citation>
    <scope>IDENTIFICATION</scope>
</reference>
<dbReference type="RefSeq" id="XP_019905420.1">
    <property type="nucleotide sequence ID" value="XM_020049861.3"/>
</dbReference>
<feature type="compositionally biased region" description="Basic and acidic residues" evidence="1">
    <location>
        <begin position="99"/>
        <end position="123"/>
    </location>
</feature>
<dbReference type="Proteomes" id="UP000265140">
    <property type="component" value="Chromosome 9"/>
</dbReference>
<protein>
    <submittedName>
        <fullName evidence="2">Uncharacterized protein</fullName>
    </submittedName>
</protein>
<dbReference type="KEGG" id="els:105012048"/>
<reference evidence="2" key="2">
    <citation type="submission" date="2025-08" db="UniProtKB">
        <authorList>
            <consortium name="Ensembl"/>
        </authorList>
    </citation>
    <scope>IDENTIFICATION</scope>
</reference>
<dbReference type="GeneTree" id="ENSGT00940000177102"/>
<dbReference type="GO" id="GO:0034451">
    <property type="term" value="C:centriolar satellite"/>
    <property type="evidence" value="ECO:0007669"/>
    <property type="project" value="TreeGrafter"/>
</dbReference>
<dbReference type="GO" id="GO:0036064">
    <property type="term" value="C:ciliary basal body"/>
    <property type="evidence" value="ECO:0007669"/>
    <property type="project" value="TreeGrafter"/>
</dbReference>
<dbReference type="Ensembl" id="ENSELUT00000103745.1">
    <property type="protein sequence ID" value="ENSELUP00000095401.1"/>
    <property type="gene ID" value="ENSELUG00000040624.1"/>
</dbReference>
<keyword evidence="3" id="KW-1185">Reference proteome</keyword>
<feature type="region of interest" description="Disordered" evidence="1">
    <location>
        <begin position="1"/>
        <end position="126"/>
    </location>
</feature>
<evidence type="ECO:0000313" key="2">
    <source>
        <dbReference type="Ensembl" id="ENSELUP00000095401.1"/>
    </source>
</evidence>
<dbReference type="AlphaFoldDB" id="A0AAY5L2Z3"/>
<sequence>MANRRGQRQAAGGQPNRRPQEHPGLQDTYHLRGRPSPPLNDLHSTTWWSHREEPSESTTSYREQLTDKEQHIARLQSALRREREKSSSLQSRYSQQGVELRRREQHSVRLRERLTERPRERGPSMELLNPIKRDQPARPARTNGRTEEAALRAMLERREAELREAMKLRHKLATLLHALRAEMERSLLDPVDEDPGDKTLVQSEQLLGDHVTGGVVQAWKSVQRRLGDLFSQGHASVGTDQEKLLAQLQTELDQSQQLIREQQQLLQDNVLTALPESLTDGYFLEDWERLQAQRAELELQRCSFKRERWAFTDAAIRLGHERLEFEQQRASVVKQQYLSDFTLGRTTEYHDRRESTSLSLSGSDHMILSGCPARPSPAESGVTHWSVSSGWRPGGGGFGVYTPGTPDLYSALLHPGNSRSCETVAQSETWHEETGRVPHAHFGPHPDWSI</sequence>